<dbReference type="AlphaFoldDB" id="A0A0U1LXN4"/>
<gene>
    <name evidence="8" type="ORF">PISL3812_05154</name>
</gene>
<dbReference type="Proteomes" id="UP000054383">
    <property type="component" value="Unassembled WGS sequence"/>
</dbReference>
<dbReference type="InterPro" id="IPR007219">
    <property type="entry name" value="XnlR_reg_dom"/>
</dbReference>
<dbReference type="GO" id="GO:0005634">
    <property type="term" value="C:nucleus"/>
    <property type="evidence" value="ECO:0007669"/>
    <property type="project" value="TreeGrafter"/>
</dbReference>
<proteinExistence type="predicted"/>
<dbReference type="STRING" id="28573.A0A0U1LXN4"/>
<feature type="region of interest" description="Disordered" evidence="6">
    <location>
        <begin position="63"/>
        <end position="145"/>
    </location>
</feature>
<dbReference type="InterPro" id="IPR036864">
    <property type="entry name" value="Zn2-C6_fun-type_DNA-bd_sf"/>
</dbReference>
<dbReference type="InterPro" id="IPR001138">
    <property type="entry name" value="Zn2Cys6_DnaBD"/>
</dbReference>
<feature type="compositionally biased region" description="Basic and acidic residues" evidence="6">
    <location>
        <begin position="123"/>
        <end position="135"/>
    </location>
</feature>
<evidence type="ECO:0000259" key="7">
    <source>
        <dbReference type="PROSITE" id="PS50048"/>
    </source>
</evidence>
<dbReference type="OMA" id="MCLDHCE"/>
<feature type="domain" description="Zn(2)-C6 fungal-type" evidence="7">
    <location>
        <begin position="29"/>
        <end position="61"/>
    </location>
</feature>
<keyword evidence="3" id="KW-0238">DNA-binding</keyword>
<dbReference type="GO" id="GO:0003677">
    <property type="term" value="F:DNA binding"/>
    <property type="evidence" value="ECO:0007669"/>
    <property type="project" value="UniProtKB-KW"/>
</dbReference>
<dbReference type="GO" id="GO:0006351">
    <property type="term" value="P:DNA-templated transcription"/>
    <property type="evidence" value="ECO:0007669"/>
    <property type="project" value="InterPro"/>
</dbReference>
<keyword evidence="1" id="KW-0479">Metal-binding</keyword>
<keyword evidence="2" id="KW-0805">Transcription regulation</keyword>
<evidence type="ECO:0000256" key="1">
    <source>
        <dbReference type="ARBA" id="ARBA00022723"/>
    </source>
</evidence>
<dbReference type="SUPFAM" id="SSF57701">
    <property type="entry name" value="Zn2/Cys6 DNA-binding domain"/>
    <property type="match status" value="1"/>
</dbReference>
<dbReference type="PANTHER" id="PTHR31668">
    <property type="entry name" value="GLUCOSE TRANSPORT TRANSCRIPTION REGULATOR RGT1-RELATED-RELATED"/>
    <property type="match status" value="1"/>
</dbReference>
<dbReference type="EMBL" id="CVMT01000004">
    <property type="protein sequence ID" value="CRG88127.1"/>
    <property type="molecule type" value="Genomic_DNA"/>
</dbReference>
<name>A0A0U1LXN4_TALIS</name>
<dbReference type="Pfam" id="PF04082">
    <property type="entry name" value="Fungal_trans"/>
    <property type="match status" value="1"/>
</dbReference>
<dbReference type="PANTHER" id="PTHR31668:SF10">
    <property type="entry name" value="ZN(II)2CYS6 TRANSCRIPTION FACTOR (EUROFUNG)"/>
    <property type="match status" value="1"/>
</dbReference>
<accession>A0A0U1LXN4</accession>
<evidence type="ECO:0000256" key="5">
    <source>
        <dbReference type="ARBA" id="ARBA00023242"/>
    </source>
</evidence>
<dbReference type="CDD" id="cd12148">
    <property type="entry name" value="fungal_TF_MHR"/>
    <property type="match status" value="1"/>
</dbReference>
<dbReference type="Pfam" id="PF00172">
    <property type="entry name" value="Zn_clus"/>
    <property type="match status" value="1"/>
</dbReference>
<sequence>MPPTVPTPKVHPGVVNAGSRPYRSHKVRACDLCRKRKSRCTVDIPGQSCVLCRVQGADCHYQEDSFPEDPQILEPDGRQSPSRSSYAGNKRKRGSQLNSQDVDDTADPAPDIENRPTSFGVSREGRDGTRTRKTSEGGQNESVLIVGPVAADDAQVIEKFLPSEQSNKSVETANKPYNVYSSDPRKPILYTKVSRRRQGVRLGFPPGENQKEILEQILGPHKDELVRLFLDRFNVAFPVFDGHAFWEAYISGSEEEPATTLLCHVYAMSLVYWKHMPKLARHPKPDVRYAINLTVAALHEDYSQPGLSTVSAALLDLTGRPIFSMTGNAISCGRLVSLAHCLGLNRDPSHWKIPLSDKKQRIRLWWGVVIHDRWGSFGHGVPPQISKIQYDVPLPSVEVLVTQPRATSQHVRAAHCHISLCRLTEILGELLPLVYQLQTKPSRETSKKIRHIRTDLDTWEDALPEWLRAPIHNSDTSASGVSSLHLAFLAVKMLVCRVELHEINNTENDQPDARRYFQTELRKAAEDIVHFMSSLQSANFKEFWLPYSAFHLTSTATLLVRCALETTDQEVARSCMTNVDNLRSLLRRVRDEEDWDVADMCLDHCERILNRYPEISTITTNMNPPSGHPEEQHLGGAMDETLSMTPAAIILPETTTNNDIVEDMMSISGTFGTMDGFPFDMTGIWDVSGIQDVNFT</sequence>
<reference evidence="8 9" key="1">
    <citation type="submission" date="2015-04" db="EMBL/GenBank/DDBJ databases">
        <authorList>
            <person name="Syromyatnikov M.Y."/>
            <person name="Popov V.N."/>
        </authorList>
    </citation>
    <scope>NUCLEOTIDE SEQUENCE [LARGE SCALE GENOMIC DNA]</scope>
    <source>
        <strain evidence="8">WF-38-12</strain>
    </source>
</reference>
<dbReference type="OrthoDB" id="3034343at2759"/>
<evidence type="ECO:0000313" key="8">
    <source>
        <dbReference type="EMBL" id="CRG88127.1"/>
    </source>
</evidence>
<evidence type="ECO:0000256" key="6">
    <source>
        <dbReference type="SAM" id="MobiDB-lite"/>
    </source>
</evidence>
<keyword evidence="5" id="KW-0539">Nucleus</keyword>
<evidence type="ECO:0000256" key="4">
    <source>
        <dbReference type="ARBA" id="ARBA00023163"/>
    </source>
</evidence>
<keyword evidence="4" id="KW-0804">Transcription</keyword>
<dbReference type="CDD" id="cd00067">
    <property type="entry name" value="GAL4"/>
    <property type="match status" value="1"/>
</dbReference>
<protein>
    <submittedName>
        <fullName evidence="8">Putative transcriptional regulatory protein C25B8,11</fullName>
    </submittedName>
</protein>
<feature type="region of interest" description="Disordered" evidence="6">
    <location>
        <begin position="1"/>
        <end position="20"/>
    </location>
</feature>
<evidence type="ECO:0000256" key="2">
    <source>
        <dbReference type="ARBA" id="ARBA00023015"/>
    </source>
</evidence>
<dbReference type="PROSITE" id="PS00463">
    <property type="entry name" value="ZN2_CY6_FUNGAL_1"/>
    <property type="match status" value="1"/>
</dbReference>
<evidence type="ECO:0000313" key="9">
    <source>
        <dbReference type="Proteomes" id="UP000054383"/>
    </source>
</evidence>
<organism evidence="8 9">
    <name type="scientific">Talaromyces islandicus</name>
    <name type="common">Penicillium islandicum</name>
    <dbReference type="NCBI Taxonomy" id="28573"/>
    <lineage>
        <taxon>Eukaryota</taxon>
        <taxon>Fungi</taxon>
        <taxon>Dikarya</taxon>
        <taxon>Ascomycota</taxon>
        <taxon>Pezizomycotina</taxon>
        <taxon>Eurotiomycetes</taxon>
        <taxon>Eurotiomycetidae</taxon>
        <taxon>Eurotiales</taxon>
        <taxon>Trichocomaceae</taxon>
        <taxon>Talaromyces</taxon>
        <taxon>Talaromyces sect. Islandici</taxon>
    </lineage>
</organism>
<dbReference type="GO" id="GO:0000981">
    <property type="term" value="F:DNA-binding transcription factor activity, RNA polymerase II-specific"/>
    <property type="evidence" value="ECO:0007669"/>
    <property type="project" value="InterPro"/>
</dbReference>
<dbReference type="GO" id="GO:0001080">
    <property type="term" value="P:nitrogen catabolite activation of transcription from RNA polymerase II promoter"/>
    <property type="evidence" value="ECO:0007669"/>
    <property type="project" value="TreeGrafter"/>
</dbReference>
<dbReference type="PROSITE" id="PS50048">
    <property type="entry name" value="ZN2_CY6_FUNGAL_2"/>
    <property type="match status" value="1"/>
</dbReference>
<dbReference type="InterPro" id="IPR050797">
    <property type="entry name" value="Carb_Metab_Trans_Reg"/>
</dbReference>
<dbReference type="Gene3D" id="4.10.240.10">
    <property type="entry name" value="Zn(2)-C6 fungal-type DNA-binding domain"/>
    <property type="match status" value="1"/>
</dbReference>
<evidence type="ECO:0000256" key="3">
    <source>
        <dbReference type="ARBA" id="ARBA00023125"/>
    </source>
</evidence>
<dbReference type="SMART" id="SM00906">
    <property type="entry name" value="Fungal_trans"/>
    <property type="match status" value="1"/>
</dbReference>
<keyword evidence="9" id="KW-1185">Reference proteome</keyword>
<dbReference type="SMART" id="SM00066">
    <property type="entry name" value="GAL4"/>
    <property type="match status" value="1"/>
</dbReference>
<dbReference type="GO" id="GO:0008270">
    <property type="term" value="F:zinc ion binding"/>
    <property type="evidence" value="ECO:0007669"/>
    <property type="project" value="InterPro"/>
</dbReference>